<dbReference type="GO" id="GO:0097176">
    <property type="term" value="P:epoxide metabolic process"/>
    <property type="evidence" value="ECO:0007669"/>
    <property type="project" value="TreeGrafter"/>
</dbReference>
<keyword evidence="3" id="KW-0378">Hydrolase</keyword>
<dbReference type="GO" id="GO:0004301">
    <property type="term" value="F:epoxide hydrolase activity"/>
    <property type="evidence" value="ECO:0007669"/>
    <property type="project" value="TreeGrafter"/>
</dbReference>
<reference evidence="6" key="1">
    <citation type="journal article" date="2020" name="Stud. Mycol.">
        <title>101 Dothideomycetes genomes: a test case for predicting lifestyles and emergence of pathogens.</title>
        <authorList>
            <person name="Haridas S."/>
            <person name="Albert R."/>
            <person name="Binder M."/>
            <person name="Bloem J."/>
            <person name="Labutti K."/>
            <person name="Salamov A."/>
            <person name="Andreopoulos B."/>
            <person name="Baker S."/>
            <person name="Barry K."/>
            <person name="Bills G."/>
            <person name="Bluhm B."/>
            <person name="Cannon C."/>
            <person name="Castanera R."/>
            <person name="Culley D."/>
            <person name="Daum C."/>
            <person name="Ezra D."/>
            <person name="Gonzalez J."/>
            <person name="Henrissat B."/>
            <person name="Kuo A."/>
            <person name="Liang C."/>
            <person name="Lipzen A."/>
            <person name="Lutzoni F."/>
            <person name="Magnuson J."/>
            <person name="Mondo S."/>
            <person name="Nolan M."/>
            <person name="Ohm R."/>
            <person name="Pangilinan J."/>
            <person name="Park H.-J."/>
            <person name="Ramirez L."/>
            <person name="Alfaro M."/>
            <person name="Sun H."/>
            <person name="Tritt A."/>
            <person name="Yoshinaga Y."/>
            <person name="Zwiers L.-H."/>
            <person name="Turgeon B."/>
            <person name="Goodwin S."/>
            <person name="Spatafora J."/>
            <person name="Crous P."/>
            <person name="Grigoriev I."/>
        </authorList>
    </citation>
    <scope>NUCLEOTIDE SEQUENCE</scope>
    <source>
        <strain evidence="6">CBS 125425</strain>
    </source>
</reference>
<keyword evidence="7" id="KW-1185">Reference proteome</keyword>
<dbReference type="PIRSF" id="PIRSF001112">
    <property type="entry name" value="Epoxide_hydrolase"/>
    <property type="match status" value="1"/>
</dbReference>
<comment type="similarity">
    <text evidence="1">Belongs to the peptidase S33 family.</text>
</comment>
<proteinExistence type="inferred from homology"/>
<evidence type="ECO:0000256" key="2">
    <source>
        <dbReference type="ARBA" id="ARBA00022797"/>
    </source>
</evidence>
<dbReference type="PANTHER" id="PTHR21661">
    <property type="entry name" value="EPOXIDE HYDROLASE 1-RELATED"/>
    <property type="match status" value="1"/>
</dbReference>
<evidence type="ECO:0000256" key="1">
    <source>
        <dbReference type="ARBA" id="ARBA00010088"/>
    </source>
</evidence>
<dbReference type="EMBL" id="ML996151">
    <property type="protein sequence ID" value="KAF2734206.1"/>
    <property type="molecule type" value="Genomic_DNA"/>
</dbReference>
<evidence type="ECO:0000256" key="3">
    <source>
        <dbReference type="ARBA" id="ARBA00022801"/>
    </source>
</evidence>
<dbReference type="InterPro" id="IPR010497">
    <property type="entry name" value="Epoxide_hydro_N"/>
</dbReference>
<dbReference type="PANTHER" id="PTHR21661:SF35">
    <property type="entry name" value="EPOXIDE HYDROLASE"/>
    <property type="match status" value="1"/>
</dbReference>
<dbReference type="OrthoDB" id="7130006at2759"/>
<dbReference type="InterPro" id="IPR029058">
    <property type="entry name" value="AB_hydrolase_fold"/>
</dbReference>
<evidence type="ECO:0000313" key="7">
    <source>
        <dbReference type="Proteomes" id="UP000799444"/>
    </source>
</evidence>
<feature type="active site" description="Nucleophile" evidence="4">
    <location>
        <position position="179"/>
    </location>
</feature>
<dbReference type="SUPFAM" id="SSF53474">
    <property type="entry name" value="alpha/beta-Hydrolases"/>
    <property type="match status" value="1"/>
</dbReference>
<evidence type="ECO:0000256" key="4">
    <source>
        <dbReference type="PIRSR" id="PIRSR001112-1"/>
    </source>
</evidence>
<feature type="active site" description="Proton acceptor" evidence="4">
    <location>
        <position position="369"/>
    </location>
</feature>
<evidence type="ECO:0000259" key="5">
    <source>
        <dbReference type="Pfam" id="PF06441"/>
    </source>
</evidence>
<feature type="domain" description="Epoxide hydrolase N-terminal" evidence="5">
    <location>
        <begin position="4"/>
        <end position="114"/>
    </location>
</feature>
<sequence length="399" mass="45264">MSTKTFEIHIHDDQLTRLRQKLALSDFPIGAQVDDSWNRGPPVAEIKRLVQVWHDSYDWRKAEARLNAFPQFTTSIDVDEFGSYEVHHIHKKSSASNAVPLLFLHGWPGSFIEVTKVLDDLVEGQSGGTAFHVVAPSLIDFGFSSPSKKESFQFEQHAEAYHKLMLNLGYTQYVIQAGDVGSLVARFIAMRYGPFHCKAYHTNTPVPAEPKQESHPEVYSKILETPLTEAEKIALQRLAHFSQEGNGYYKQQTTKPLTIGYALKDSPVALLAWLYEKMHDWTDNYPWSDDEILTWVSIYYFSTPGPDASSNVYYAMEHHDPPAFAASQVYIKVPFGVARFHNDLVMLPKLWNHTLGPFVFDSEHERGGHFAAWERPDVIVKDLLEMFHGGGAAYGFGEK</sequence>
<dbReference type="InterPro" id="IPR016292">
    <property type="entry name" value="Epoxide_hydrolase"/>
</dbReference>
<organism evidence="6 7">
    <name type="scientific">Polyplosphaeria fusca</name>
    <dbReference type="NCBI Taxonomy" id="682080"/>
    <lineage>
        <taxon>Eukaryota</taxon>
        <taxon>Fungi</taxon>
        <taxon>Dikarya</taxon>
        <taxon>Ascomycota</taxon>
        <taxon>Pezizomycotina</taxon>
        <taxon>Dothideomycetes</taxon>
        <taxon>Pleosporomycetidae</taxon>
        <taxon>Pleosporales</taxon>
        <taxon>Tetraplosphaeriaceae</taxon>
        <taxon>Polyplosphaeria</taxon>
    </lineage>
</organism>
<feature type="active site" description="Proton donor" evidence="4">
    <location>
        <position position="314"/>
    </location>
</feature>
<keyword evidence="2" id="KW-0058">Aromatic hydrocarbons catabolism</keyword>
<dbReference type="Gene3D" id="3.40.50.1820">
    <property type="entry name" value="alpha/beta hydrolase"/>
    <property type="match status" value="1"/>
</dbReference>
<dbReference type="AlphaFoldDB" id="A0A9P4V2F1"/>
<evidence type="ECO:0000313" key="6">
    <source>
        <dbReference type="EMBL" id="KAF2734206.1"/>
    </source>
</evidence>
<dbReference type="Pfam" id="PF06441">
    <property type="entry name" value="EHN"/>
    <property type="match status" value="1"/>
</dbReference>
<name>A0A9P4V2F1_9PLEO</name>
<protein>
    <submittedName>
        <fullName evidence="6">Alpha/beta-hydrolase</fullName>
    </submittedName>
</protein>
<gene>
    <name evidence="6" type="ORF">EJ04DRAFT_552868</name>
</gene>
<dbReference type="Proteomes" id="UP000799444">
    <property type="component" value="Unassembled WGS sequence"/>
</dbReference>
<comment type="caution">
    <text evidence="6">The sequence shown here is derived from an EMBL/GenBank/DDBJ whole genome shotgun (WGS) entry which is preliminary data.</text>
</comment>
<dbReference type="PRINTS" id="PR00412">
    <property type="entry name" value="EPOXHYDRLASE"/>
</dbReference>
<dbReference type="InterPro" id="IPR000639">
    <property type="entry name" value="Epox_hydrolase-like"/>
</dbReference>
<accession>A0A9P4V2F1</accession>